<dbReference type="STRING" id="47855.GA0070606_3461"/>
<evidence type="ECO:0000313" key="1">
    <source>
        <dbReference type="EMBL" id="SCL61551.1"/>
    </source>
</evidence>
<sequence>MENEGADPIAALGYRIHQNPTKQEIAAARLRIGGGGNSEKSPDYLIEGHVFDCYAPAPWTSTSTCARTCWPRRAGPT</sequence>
<dbReference type="EMBL" id="FMHZ01000002">
    <property type="protein sequence ID" value="SCL61551.1"/>
    <property type="molecule type" value="Genomic_DNA"/>
</dbReference>
<protein>
    <submittedName>
        <fullName evidence="1">Uncharacterized protein</fullName>
    </submittedName>
</protein>
<dbReference type="Gene3D" id="3.40.1350.120">
    <property type="match status" value="1"/>
</dbReference>
<dbReference type="AlphaFoldDB" id="A0A1C6V5A7"/>
<dbReference type="Proteomes" id="UP000199001">
    <property type="component" value="Unassembled WGS sequence"/>
</dbReference>
<proteinExistence type="predicted"/>
<reference evidence="2" key="1">
    <citation type="submission" date="2016-06" db="EMBL/GenBank/DDBJ databases">
        <authorList>
            <person name="Varghese N."/>
            <person name="Submissions Spin"/>
        </authorList>
    </citation>
    <scope>NUCLEOTIDE SEQUENCE [LARGE SCALE GENOMIC DNA]</scope>
    <source>
        <strain evidence="2">DSM 43903</strain>
    </source>
</reference>
<name>A0A1C6V5A7_9ACTN</name>
<organism evidence="1 2">
    <name type="scientific">Micromonospora citrea</name>
    <dbReference type="NCBI Taxonomy" id="47855"/>
    <lineage>
        <taxon>Bacteria</taxon>
        <taxon>Bacillati</taxon>
        <taxon>Actinomycetota</taxon>
        <taxon>Actinomycetes</taxon>
        <taxon>Micromonosporales</taxon>
        <taxon>Micromonosporaceae</taxon>
        <taxon>Micromonospora</taxon>
    </lineage>
</organism>
<accession>A0A1C6V5A7</accession>
<keyword evidence="2" id="KW-1185">Reference proteome</keyword>
<gene>
    <name evidence="1" type="ORF">GA0070606_3461</name>
</gene>
<evidence type="ECO:0000313" key="2">
    <source>
        <dbReference type="Proteomes" id="UP000199001"/>
    </source>
</evidence>